<sequence>MAGAYAPRVDFEGFEGLDHREAAGRLLAAGWNVCGAGDWAYVWRSPDGRLVARVCAFEPGYGVFTELCGLLAGHPMLPRIDFDAELAGGGRITVMEALRPASAEERDSVMERWDAAEPGDPVAAVRAEAERLDAAAARVVPFWGGLDRNPGNVMKRADGSLVLVDLFYANGIEIYRALVEEPAVVAAAFPADQREFMCDIAVVARESTPEEIAALRAGAASIS</sequence>
<reference evidence="1 2" key="1">
    <citation type="submission" date="2018-03" db="EMBL/GenBank/DDBJ databases">
        <title>Genomic Encyclopedia of Type Strains, Phase III (KMG-III): the genomes of soil and plant-associated and newly described type strains.</title>
        <authorList>
            <person name="Whitman W."/>
        </authorList>
    </citation>
    <scope>NUCLEOTIDE SEQUENCE [LARGE SCALE GENOMIC DNA]</scope>
    <source>
        <strain evidence="1 2">CGMCC 4.7067</strain>
    </source>
</reference>
<comment type="caution">
    <text evidence="1">The sequence shown here is derived from an EMBL/GenBank/DDBJ whole genome shotgun (WGS) entry which is preliminary data.</text>
</comment>
<gene>
    <name evidence="1" type="ORF">B0I28_101569</name>
</gene>
<proteinExistence type="predicted"/>
<keyword evidence="2" id="KW-1185">Reference proteome</keyword>
<name>A0A2T0UWD0_9ACTN</name>
<dbReference type="Proteomes" id="UP000238176">
    <property type="component" value="Unassembled WGS sequence"/>
</dbReference>
<evidence type="ECO:0000313" key="1">
    <source>
        <dbReference type="EMBL" id="PRY62241.1"/>
    </source>
</evidence>
<accession>A0A2T0UWD0</accession>
<organism evidence="1 2">
    <name type="scientific">Glycomyces artemisiae</name>
    <dbReference type="NCBI Taxonomy" id="1076443"/>
    <lineage>
        <taxon>Bacteria</taxon>
        <taxon>Bacillati</taxon>
        <taxon>Actinomycetota</taxon>
        <taxon>Actinomycetes</taxon>
        <taxon>Glycomycetales</taxon>
        <taxon>Glycomycetaceae</taxon>
        <taxon>Glycomyces</taxon>
    </lineage>
</organism>
<evidence type="ECO:0000313" key="2">
    <source>
        <dbReference type="Proteomes" id="UP000238176"/>
    </source>
</evidence>
<dbReference type="AlphaFoldDB" id="A0A2T0UWD0"/>
<dbReference type="EMBL" id="PVTJ01000001">
    <property type="protein sequence ID" value="PRY62241.1"/>
    <property type="molecule type" value="Genomic_DNA"/>
</dbReference>
<protein>
    <submittedName>
        <fullName evidence="1">Uncharacterized protein</fullName>
    </submittedName>
</protein>